<dbReference type="EMBL" id="KY290955">
    <property type="protein sequence ID" value="APU01779.1"/>
    <property type="molecule type" value="Genomic_DNA"/>
</dbReference>
<proteinExistence type="predicted"/>
<organism evidence="1 2">
    <name type="scientific">Aeromonas phage 65.2</name>
    <dbReference type="NCBI Taxonomy" id="1932896"/>
    <lineage>
        <taxon>Viruses</taxon>
        <taxon>Duplodnaviria</taxon>
        <taxon>Heunggongvirae</taxon>
        <taxon>Uroviricota</taxon>
        <taxon>Caudoviricetes</taxon>
        <taxon>Pantevenvirales</taxon>
        <taxon>Straboviridae</taxon>
        <taxon>Emmerichvirinae</taxon>
        <taxon>Ishigurovirus</taxon>
        <taxon>Ishigurovirus osborne</taxon>
    </lineage>
</organism>
<reference evidence="1 2" key="1">
    <citation type="journal article" date="2017" name="Sci. Rep.">
        <title>Characterization and diversity of phages infecting Aeromonas salmonicida subsp. salmonicida.</title>
        <authorList>
            <person name="Vincent A.T."/>
            <person name="Paquet V.E."/>
            <person name="Bernatchez A."/>
            <person name="Tremblay D.M."/>
            <person name="Moineau S."/>
            <person name="Charette S.J."/>
        </authorList>
    </citation>
    <scope>NUCLEOTIDE SEQUENCE [LARGE SCALE GENOMIC DNA]</scope>
</reference>
<accession>A0A219YCQ5</accession>
<protein>
    <submittedName>
        <fullName evidence="1">Uncharacterized protein</fullName>
    </submittedName>
</protein>
<name>A0A219YCQ5_9CAUD</name>
<sequence>MQEIHNYLGMKAKAEKYAIEVILFNDRIKLKNRKDVIIGVFLNATDAYNYLLGYESGIMDSSLYPNIKV</sequence>
<dbReference type="Proteomes" id="UP000225215">
    <property type="component" value="Segment"/>
</dbReference>
<evidence type="ECO:0000313" key="2">
    <source>
        <dbReference type="Proteomes" id="UP000225215"/>
    </source>
</evidence>
<evidence type="ECO:0000313" key="1">
    <source>
        <dbReference type="EMBL" id="APU01779.1"/>
    </source>
</evidence>